<evidence type="ECO:0000313" key="2">
    <source>
        <dbReference type="EMBL" id="MCS0632009.1"/>
    </source>
</evidence>
<accession>A0ABT2C3Q4</accession>
<organism evidence="2 3">
    <name type="scientific">Telluria mixta</name>
    <dbReference type="NCBI Taxonomy" id="34071"/>
    <lineage>
        <taxon>Bacteria</taxon>
        <taxon>Pseudomonadati</taxon>
        <taxon>Pseudomonadota</taxon>
        <taxon>Betaproteobacteria</taxon>
        <taxon>Burkholderiales</taxon>
        <taxon>Oxalobacteraceae</taxon>
        <taxon>Telluria group</taxon>
        <taxon>Telluria</taxon>
    </lineage>
</organism>
<evidence type="ECO:0000256" key="1">
    <source>
        <dbReference type="SAM" id="Phobius"/>
    </source>
</evidence>
<feature type="transmembrane region" description="Helical" evidence="1">
    <location>
        <begin position="41"/>
        <end position="59"/>
    </location>
</feature>
<evidence type="ECO:0000313" key="3">
    <source>
        <dbReference type="Proteomes" id="UP001165263"/>
    </source>
</evidence>
<feature type="transmembrane region" description="Helical" evidence="1">
    <location>
        <begin position="71"/>
        <end position="88"/>
    </location>
</feature>
<keyword evidence="3" id="KW-1185">Reference proteome</keyword>
<keyword evidence="1" id="KW-0812">Transmembrane</keyword>
<keyword evidence="1" id="KW-0472">Membrane</keyword>
<dbReference type="Proteomes" id="UP001165263">
    <property type="component" value="Unassembled WGS sequence"/>
</dbReference>
<dbReference type="RefSeq" id="WP_259451045.1">
    <property type="nucleotide sequence ID" value="NZ_CP119520.1"/>
</dbReference>
<comment type="caution">
    <text evidence="2">The sequence shown here is derived from an EMBL/GenBank/DDBJ whole genome shotgun (WGS) entry which is preliminary data.</text>
</comment>
<dbReference type="EMBL" id="JANUHC010000008">
    <property type="protein sequence ID" value="MCS0632009.1"/>
    <property type="molecule type" value="Genomic_DNA"/>
</dbReference>
<reference evidence="2" key="1">
    <citation type="submission" date="2022-08" db="EMBL/GenBank/DDBJ databases">
        <title>Reclassification of Massilia species as members of the genera Telluria, Duganella, Pseudoduganella, Mokoshia gen. nov. and Zemynaea gen. nov. using orthogonal and non-orthogonal genome-based approaches.</title>
        <authorList>
            <person name="Bowman J.P."/>
        </authorList>
    </citation>
    <scope>NUCLEOTIDE SEQUENCE</scope>
    <source>
        <strain evidence="2">LMG 11547</strain>
    </source>
</reference>
<sequence length="131" mass="13848">MSKATFSARVFAVYVFVVSTVLVVAPNVLLSVFGIAPTAEVWIRVAGVLAFNIGIYAWVGARHRPFLEASVYTRALVCAAFVVFALLGLASPMIVLFGLVDLAGGVWTWLALKADARAGEPVPAGLRANAQ</sequence>
<name>A0ABT2C3Q4_9BURK</name>
<proteinExistence type="predicted"/>
<protein>
    <submittedName>
        <fullName evidence="2">Uncharacterized protein</fullName>
    </submittedName>
</protein>
<gene>
    <name evidence="2" type="ORF">NX786_22020</name>
</gene>
<feature type="transmembrane region" description="Helical" evidence="1">
    <location>
        <begin position="12"/>
        <end position="35"/>
    </location>
</feature>
<keyword evidence="1" id="KW-1133">Transmembrane helix</keyword>